<reference evidence="1" key="1">
    <citation type="journal article" date="2014" name="Int. J. Syst. Evol. Microbiol.">
        <title>Complete genome sequence of Corynebacterium casei LMG S-19264T (=DSM 44701T), isolated from a smear-ripened cheese.</title>
        <authorList>
            <consortium name="US DOE Joint Genome Institute (JGI-PGF)"/>
            <person name="Walter F."/>
            <person name="Albersmeier A."/>
            <person name="Kalinowski J."/>
            <person name="Ruckert C."/>
        </authorList>
    </citation>
    <scope>NUCLEOTIDE SEQUENCE</scope>
    <source>
        <strain evidence="1">JCM 31311</strain>
    </source>
</reference>
<gene>
    <name evidence="1" type="ORF">GCM10008957_11580</name>
</gene>
<dbReference type="AlphaFoldDB" id="A0A918C154"/>
<proteinExistence type="predicted"/>
<accession>A0A918C154</accession>
<dbReference type="Proteomes" id="UP000603865">
    <property type="component" value="Unassembled WGS sequence"/>
</dbReference>
<organism evidence="1 2">
    <name type="scientific">Deinococcus ruber</name>
    <dbReference type="NCBI Taxonomy" id="1848197"/>
    <lineage>
        <taxon>Bacteria</taxon>
        <taxon>Thermotogati</taxon>
        <taxon>Deinococcota</taxon>
        <taxon>Deinococci</taxon>
        <taxon>Deinococcales</taxon>
        <taxon>Deinococcaceae</taxon>
        <taxon>Deinococcus</taxon>
    </lineage>
</organism>
<evidence type="ECO:0000313" key="2">
    <source>
        <dbReference type="Proteomes" id="UP000603865"/>
    </source>
</evidence>
<sequence>MTPDRIRMMYTIGTARALRNVLVSQDEEAGTVMYEEQVRTEASWVVIGERKTMTLDEWKQKLQTYPD</sequence>
<comment type="caution">
    <text evidence="1">The sequence shown here is derived from an EMBL/GenBank/DDBJ whole genome shotgun (WGS) entry which is preliminary data.</text>
</comment>
<evidence type="ECO:0000313" key="1">
    <source>
        <dbReference type="EMBL" id="GGR00443.1"/>
    </source>
</evidence>
<reference evidence="1" key="2">
    <citation type="submission" date="2020-09" db="EMBL/GenBank/DDBJ databases">
        <authorList>
            <person name="Sun Q."/>
            <person name="Ohkuma M."/>
        </authorList>
    </citation>
    <scope>NUCLEOTIDE SEQUENCE</scope>
    <source>
        <strain evidence="1">JCM 31311</strain>
    </source>
</reference>
<keyword evidence="2" id="KW-1185">Reference proteome</keyword>
<protein>
    <submittedName>
        <fullName evidence="1">Uncharacterized protein</fullName>
    </submittedName>
</protein>
<name>A0A918C154_9DEIO</name>
<dbReference type="EMBL" id="BMQL01000004">
    <property type="protein sequence ID" value="GGR00443.1"/>
    <property type="molecule type" value="Genomic_DNA"/>
</dbReference>